<dbReference type="SUPFAM" id="SSF53067">
    <property type="entry name" value="Actin-like ATPase domain"/>
    <property type="match status" value="2"/>
</dbReference>
<evidence type="ECO:0000313" key="3">
    <source>
        <dbReference type="EMBL" id="MBA2225392.1"/>
    </source>
</evidence>
<feature type="transmembrane region" description="Helical" evidence="2">
    <location>
        <begin position="396"/>
        <end position="417"/>
    </location>
</feature>
<sequence length="867" mass="94203">MAKNIGVWGVDIGQCALKALRLELIDGRPTATDFDYIEHAKILSQPDADPDTLIREALEKFLSRNAEKVKYDEVAISISGQSGLVRFVKLPPVEEKKIGDIVKFEARQQIPFPLDEVIWDYQKIAGGEAVEGFATDTEIGLFAMKRDVISRYLGYFQSTRMEVHLIQMTPLALVNFAIYEIFKKGGPAEDTSGGEETSPEDTPRGKKRCVVVLDIGTEASNLIITDGDKVIWQRPIPLGGNNFTRALTKELKLTFAKAEHLKRNAAKSPEMANILKAIKPVLSDFVGEVQRSLGYFSNTHRDCHISYMVGLGSAFKLPGLQKYLSEKLSLDVRKPTEFHRLAGEQVTKDPLFTDNVLTFPVAYGLALQGLGLARLTTNLLPTEIRTDRLIRAKKPYAAAAAAMLLLGVFGLAFSYAAPYKALSDPAIDKSIKEVEAASKDYSRQESEYNSRITKAKETQSDVKLIIAGQEERLNWPRFLEVQTAALPRPPHGQDPGNLQDPEQQKFWKMEGDIGLRAYQWWLSRMRDGVRIDQMLDDANSENPKYLAVVNVEAFHTRWVKDLGKFLDQVDTLVFKEYRENIADTMKEDERVRDETQNRNKPKPLEGGGWVVEIRGYTEHEAGPQFIKLGLVRNLQQIDKFAQDETKISRYIVGGKDPVKGKVSHVFVYKVWTVNNATSHLPVHIQQSYLEAILGGGRRGGTDGTSGPPGMAMGTPPGGAPGDTMGAYGSMMAGAGGAASPADELAPQWRPLKGGRAAMTPGMPGYSGSGGMIPPGTGSPDDAGAPGAAGSGGISLPPPPTGTAGGIGLPSPPVGTGGGVAPGGPILPGGSRVGQPPSTSSGSGRIRHEFVVMFIWREPVPPVPVDTP</sequence>
<dbReference type="CDD" id="cd24049">
    <property type="entry name" value="ASKHA_NBD_PilM"/>
    <property type="match status" value="1"/>
</dbReference>
<feature type="region of interest" description="Disordered" evidence="1">
    <location>
        <begin position="697"/>
        <end position="718"/>
    </location>
</feature>
<feature type="compositionally biased region" description="Low complexity" evidence="1">
    <location>
        <begin position="704"/>
        <end position="714"/>
    </location>
</feature>
<dbReference type="Gene3D" id="3.30.1490.300">
    <property type="match status" value="1"/>
</dbReference>
<dbReference type="InterPro" id="IPR005883">
    <property type="entry name" value="PilM"/>
</dbReference>
<keyword evidence="2" id="KW-0472">Membrane</keyword>
<name>A0A7V8VC97_9BACT</name>
<proteinExistence type="predicted"/>
<dbReference type="NCBIfam" id="TIGR01175">
    <property type="entry name" value="pilM"/>
    <property type="match status" value="1"/>
</dbReference>
<evidence type="ECO:0000313" key="4">
    <source>
        <dbReference type="Proteomes" id="UP000542342"/>
    </source>
</evidence>
<comment type="caution">
    <text evidence="3">The sequence shown here is derived from an EMBL/GenBank/DDBJ whole genome shotgun (WGS) entry which is preliminary data.</text>
</comment>
<keyword evidence="2" id="KW-0812">Transmembrane</keyword>
<evidence type="ECO:0000256" key="2">
    <source>
        <dbReference type="SAM" id="Phobius"/>
    </source>
</evidence>
<dbReference type="InterPro" id="IPR043129">
    <property type="entry name" value="ATPase_NBD"/>
</dbReference>
<evidence type="ECO:0000256" key="1">
    <source>
        <dbReference type="SAM" id="MobiDB-lite"/>
    </source>
</evidence>
<protein>
    <submittedName>
        <fullName evidence="3">Type IV pilus assembly protein PilM</fullName>
    </submittedName>
</protein>
<dbReference type="EMBL" id="JACEFB010000002">
    <property type="protein sequence ID" value="MBA2225392.1"/>
    <property type="molecule type" value="Genomic_DNA"/>
</dbReference>
<keyword evidence="2" id="KW-1133">Transmembrane helix</keyword>
<reference evidence="3 4" key="1">
    <citation type="submission" date="2020-07" db="EMBL/GenBank/DDBJ databases">
        <title>Thermogemmata thermophila gen. nov., sp. nov., a novel moderate thermophilic planctomycete from a Kamchatka hot spring.</title>
        <authorList>
            <person name="Elcheninov A.G."/>
            <person name="Podosokorskaya O.A."/>
            <person name="Kovaleva O.L."/>
            <person name="Novikov A."/>
            <person name="Bonch-Osmolovskaya E.A."/>
            <person name="Toshchakov S.V."/>
            <person name="Kublanov I.V."/>
        </authorList>
    </citation>
    <scope>NUCLEOTIDE SEQUENCE [LARGE SCALE GENOMIC DNA]</scope>
    <source>
        <strain evidence="3 4">2918</strain>
    </source>
</reference>
<feature type="compositionally biased region" description="Low complexity" evidence="1">
    <location>
        <begin position="773"/>
        <end position="785"/>
    </location>
</feature>
<feature type="region of interest" description="Disordered" evidence="1">
    <location>
        <begin position="768"/>
        <end position="844"/>
    </location>
</feature>
<dbReference type="InterPro" id="IPR050696">
    <property type="entry name" value="FtsA/MreB"/>
</dbReference>
<dbReference type="Proteomes" id="UP000542342">
    <property type="component" value="Unassembled WGS sequence"/>
</dbReference>
<accession>A0A7V8VC97</accession>
<dbReference type="Pfam" id="PF11104">
    <property type="entry name" value="PilM_2"/>
    <property type="match status" value="1"/>
</dbReference>
<dbReference type="PANTHER" id="PTHR32432:SF3">
    <property type="entry name" value="ETHANOLAMINE UTILIZATION PROTEIN EUTJ"/>
    <property type="match status" value="1"/>
</dbReference>
<dbReference type="PANTHER" id="PTHR32432">
    <property type="entry name" value="CELL DIVISION PROTEIN FTSA-RELATED"/>
    <property type="match status" value="1"/>
</dbReference>
<keyword evidence="4" id="KW-1185">Reference proteome</keyword>
<gene>
    <name evidence="3" type="primary">pilM</name>
    <name evidence="3" type="ORF">H0921_04350</name>
</gene>
<organism evidence="3 4">
    <name type="scientific">Thermogemmata fonticola</name>
    <dbReference type="NCBI Taxonomy" id="2755323"/>
    <lineage>
        <taxon>Bacteria</taxon>
        <taxon>Pseudomonadati</taxon>
        <taxon>Planctomycetota</taxon>
        <taxon>Planctomycetia</taxon>
        <taxon>Gemmatales</taxon>
        <taxon>Gemmataceae</taxon>
        <taxon>Thermogemmata</taxon>
    </lineage>
</organism>
<dbReference type="RefSeq" id="WP_194536820.1">
    <property type="nucleotide sequence ID" value="NZ_JACEFB010000002.1"/>
</dbReference>
<dbReference type="Gene3D" id="3.30.420.40">
    <property type="match status" value="2"/>
</dbReference>
<feature type="transmembrane region" description="Helical" evidence="2">
    <location>
        <begin position="356"/>
        <end position="375"/>
    </location>
</feature>
<dbReference type="AlphaFoldDB" id="A0A7V8VC97"/>